<protein>
    <submittedName>
        <fullName evidence="1">Uncharacterized protein</fullName>
    </submittedName>
</protein>
<dbReference type="Proteomes" id="UP001066276">
    <property type="component" value="Chromosome 3_2"/>
</dbReference>
<dbReference type="EMBL" id="JANPWB010000006">
    <property type="protein sequence ID" value="KAJ1181130.1"/>
    <property type="molecule type" value="Genomic_DNA"/>
</dbReference>
<name>A0AAV7TXE7_PLEWA</name>
<accession>A0AAV7TXE7</accession>
<sequence length="174" mass="19656">MPCKEYAFQAHHDFQASSGYRYDLFPKPEMAAISARSMLFCLAVTGDLKRIDVYVHARVMCVLACVLCSGERILNPDFRSSKNIRGSLVTISPLGAALLRRYSVRTAPWRMVFTCVRFSSTSMSQSPNWDRLLERAVLPRSEGAYRIAVPSSSSKMRCTTCEEQDETKTLRPDD</sequence>
<reference evidence="1" key="1">
    <citation type="journal article" date="2022" name="bioRxiv">
        <title>Sequencing and chromosome-scale assembly of the giantPleurodeles waltlgenome.</title>
        <authorList>
            <person name="Brown T."/>
            <person name="Elewa A."/>
            <person name="Iarovenko S."/>
            <person name="Subramanian E."/>
            <person name="Araus A.J."/>
            <person name="Petzold A."/>
            <person name="Susuki M."/>
            <person name="Suzuki K.-i.T."/>
            <person name="Hayashi T."/>
            <person name="Toyoda A."/>
            <person name="Oliveira C."/>
            <person name="Osipova E."/>
            <person name="Leigh N.D."/>
            <person name="Simon A."/>
            <person name="Yun M.H."/>
        </authorList>
    </citation>
    <scope>NUCLEOTIDE SEQUENCE</scope>
    <source>
        <strain evidence="1">20211129_DDA</strain>
        <tissue evidence="1">Liver</tissue>
    </source>
</reference>
<comment type="caution">
    <text evidence="1">The sequence shown here is derived from an EMBL/GenBank/DDBJ whole genome shotgun (WGS) entry which is preliminary data.</text>
</comment>
<evidence type="ECO:0000313" key="1">
    <source>
        <dbReference type="EMBL" id="KAJ1181130.1"/>
    </source>
</evidence>
<organism evidence="1 2">
    <name type="scientific">Pleurodeles waltl</name>
    <name type="common">Iberian ribbed newt</name>
    <dbReference type="NCBI Taxonomy" id="8319"/>
    <lineage>
        <taxon>Eukaryota</taxon>
        <taxon>Metazoa</taxon>
        <taxon>Chordata</taxon>
        <taxon>Craniata</taxon>
        <taxon>Vertebrata</taxon>
        <taxon>Euteleostomi</taxon>
        <taxon>Amphibia</taxon>
        <taxon>Batrachia</taxon>
        <taxon>Caudata</taxon>
        <taxon>Salamandroidea</taxon>
        <taxon>Salamandridae</taxon>
        <taxon>Pleurodelinae</taxon>
        <taxon>Pleurodeles</taxon>
    </lineage>
</organism>
<evidence type="ECO:0000313" key="2">
    <source>
        <dbReference type="Proteomes" id="UP001066276"/>
    </source>
</evidence>
<dbReference type="AlphaFoldDB" id="A0AAV7TXE7"/>
<gene>
    <name evidence="1" type="ORF">NDU88_006340</name>
</gene>
<proteinExistence type="predicted"/>
<keyword evidence="2" id="KW-1185">Reference proteome</keyword>